<sequence length="168" mass="19143">MNTGTTAETKGKRCLRHSSSRAAAEAVRAEAARAEAARKKALDDRYRAMVEAMLAEQRANAHKPSCAYRHCVQKVETEGEFCGDLCKATAEEYNRVMNMTSEEYEQYHEERDAEFERQREAQYDRQMAERTEEVAVCGGAGGPRPIPKAFTTHRGYETEEEEPDDYDY</sequence>
<accession>A0A6C0K9T4</accession>
<evidence type="ECO:0000256" key="1">
    <source>
        <dbReference type="SAM" id="MobiDB-lite"/>
    </source>
</evidence>
<reference evidence="2" key="1">
    <citation type="journal article" date="2020" name="Nature">
        <title>Giant virus diversity and host interactions through global metagenomics.</title>
        <authorList>
            <person name="Schulz F."/>
            <person name="Roux S."/>
            <person name="Paez-Espino D."/>
            <person name="Jungbluth S."/>
            <person name="Walsh D.A."/>
            <person name="Denef V.J."/>
            <person name="McMahon K.D."/>
            <person name="Konstantinidis K.T."/>
            <person name="Eloe-Fadrosh E.A."/>
            <person name="Kyrpides N.C."/>
            <person name="Woyke T."/>
        </authorList>
    </citation>
    <scope>NUCLEOTIDE SEQUENCE</scope>
    <source>
        <strain evidence="2">GVMAG-S-1101176-114</strain>
    </source>
</reference>
<feature type="compositionally biased region" description="Acidic residues" evidence="1">
    <location>
        <begin position="158"/>
        <end position="168"/>
    </location>
</feature>
<feature type="region of interest" description="Disordered" evidence="1">
    <location>
        <begin position="117"/>
        <end position="168"/>
    </location>
</feature>
<dbReference type="AlphaFoldDB" id="A0A6C0K9T4"/>
<proteinExistence type="predicted"/>
<feature type="compositionally biased region" description="Basic and acidic residues" evidence="1">
    <location>
        <begin position="117"/>
        <end position="133"/>
    </location>
</feature>
<evidence type="ECO:0000313" key="2">
    <source>
        <dbReference type="EMBL" id="QHU13018.1"/>
    </source>
</evidence>
<protein>
    <submittedName>
        <fullName evidence="2">Uncharacterized protein</fullName>
    </submittedName>
</protein>
<dbReference type="EMBL" id="MN740813">
    <property type="protein sequence ID" value="QHU13018.1"/>
    <property type="molecule type" value="Genomic_DNA"/>
</dbReference>
<name>A0A6C0K9T4_9ZZZZ</name>
<organism evidence="2">
    <name type="scientific">viral metagenome</name>
    <dbReference type="NCBI Taxonomy" id="1070528"/>
    <lineage>
        <taxon>unclassified sequences</taxon>
        <taxon>metagenomes</taxon>
        <taxon>organismal metagenomes</taxon>
    </lineage>
</organism>